<feature type="region of interest" description="Disordered" evidence="1">
    <location>
        <begin position="1055"/>
        <end position="1077"/>
    </location>
</feature>
<feature type="compositionally biased region" description="Polar residues" evidence="1">
    <location>
        <begin position="277"/>
        <end position="286"/>
    </location>
</feature>
<feature type="region of interest" description="Disordered" evidence="1">
    <location>
        <begin position="236"/>
        <end position="325"/>
    </location>
</feature>
<feature type="compositionally biased region" description="Basic and acidic residues" evidence="1">
    <location>
        <begin position="534"/>
        <end position="543"/>
    </location>
</feature>
<dbReference type="PANTHER" id="PTHR47219">
    <property type="entry name" value="RAB GTPASE-ACTIVATING PROTEIN 1-LIKE"/>
    <property type="match status" value="1"/>
</dbReference>
<dbReference type="PANTHER" id="PTHR47219:SF20">
    <property type="entry name" value="TBC1 DOMAIN FAMILY MEMBER 2B"/>
    <property type="match status" value="1"/>
</dbReference>
<feature type="region of interest" description="Disordered" evidence="1">
    <location>
        <begin position="517"/>
        <end position="593"/>
    </location>
</feature>
<feature type="domain" description="Rab-GAP TBC" evidence="2">
    <location>
        <begin position="657"/>
        <end position="932"/>
    </location>
</feature>
<feature type="compositionally biased region" description="Polar residues" evidence="1">
    <location>
        <begin position="105"/>
        <end position="122"/>
    </location>
</feature>
<feature type="region of interest" description="Disordered" evidence="1">
    <location>
        <begin position="725"/>
        <end position="770"/>
    </location>
</feature>
<dbReference type="SMART" id="SM00164">
    <property type="entry name" value="TBC"/>
    <property type="match status" value="1"/>
</dbReference>
<feature type="compositionally biased region" description="Basic and acidic residues" evidence="1">
    <location>
        <begin position="12"/>
        <end position="26"/>
    </location>
</feature>
<feature type="compositionally biased region" description="Low complexity" evidence="1">
    <location>
        <begin position="563"/>
        <end position="578"/>
    </location>
</feature>
<dbReference type="GO" id="GO:0005096">
    <property type="term" value="F:GTPase activator activity"/>
    <property type="evidence" value="ECO:0007669"/>
    <property type="project" value="TreeGrafter"/>
</dbReference>
<feature type="compositionally biased region" description="Low complexity" evidence="1">
    <location>
        <begin position="884"/>
        <end position="894"/>
    </location>
</feature>
<dbReference type="AlphaFoldDB" id="A0AA38SCI7"/>
<protein>
    <submittedName>
        <fullName evidence="3">RabGAP/TBC</fullName>
    </submittedName>
</protein>
<evidence type="ECO:0000313" key="4">
    <source>
        <dbReference type="Proteomes" id="UP001174691"/>
    </source>
</evidence>
<feature type="compositionally biased region" description="Polar residues" evidence="1">
    <location>
        <begin position="174"/>
        <end position="188"/>
    </location>
</feature>
<dbReference type="InterPro" id="IPR035969">
    <property type="entry name" value="Rab-GAP_TBC_sf"/>
</dbReference>
<dbReference type="Pfam" id="PF00566">
    <property type="entry name" value="RabGAP-TBC"/>
    <property type="match status" value="2"/>
</dbReference>
<dbReference type="PROSITE" id="PS50086">
    <property type="entry name" value="TBC_RABGAP"/>
    <property type="match status" value="1"/>
</dbReference>
<feature type="compositionally biased region" description="Basic and acidic residues" evidence="1">
    <location>
        <begin position="429"/>
        <end position="440"/>
    </location>
</feature>
<dbReference type="Gene3D" id="1.10.8.270">
    <property type="entry name" value="putative rabgap domain of human tbc1 domain family member 14 like domains"/>
    <property type="match status" value="1"/>
</dbReference>
<evidence type="ECO:0000313" key="3">
    <source>
        <dbReference type="EMBL" id="KAJ9162211.1"/>
    </source>
</evidence>
<dbReference type="EMBL" id="JANBVN010000014">
    <property type="protein sequence ID" value="KAJ9162211.1"/>
    <property type="molecule type" value="Genomic_DNA"/>
</dbReference>
<dbReference type="Gene3D" id="1.10.472.80">
    <property type="entry name" value="Ypt/Rab-GAP domain of gyp1p, domain 3"/>
    <property type="match status" value="1"/>
</dbReference>
<reference evidence="3" key="1">
    <citation type="submission" date="2022-07" db="EMBL/GenBank/DDBJ databases">
        <title>Fungi with potential for degradation of polypropylene.</title>
        <authorList>
            <person name="Gostincar C."/>
        </authorList>
    </citation>
    <scope>NUCLEOTIDE SEQUENCE</scope>
    <source>
        <strain evidence="3">EXF-13287</strain>
    </source>
</reference>
<feature type="region of interest" description="Disordered" evidence="1">
    <location>
        <begin position="393"/>
        <end position="448"/>
    </location>
</feature>
<feature type="compositionally biased region" description="Basic and acidic residues" evidence="1">
    <location>
        <begin position="1062"/>
        <end position="1077"/>
    </location>
</feature>
<accession>A0AA38SCI7</accession>
<proteinExistence type="predicted"/>
<dbReference type="SUPFAM" id="SSF47923">
    <property type="entry name" value="Ypt/Rab-GAP domain of gyp1p"/>
    <property type="match status" value="2"/>
</dbReference>
<feature type="compositionally biased region" description="Basic residues" evidence="1">
    <location>
        <begin position="1"/>
        <end position="11"/>
    </location>
</feature>
<sequence>MKSRDHGHHAGHGPEHRSLSGTDMKHGPAAPPPSDGAFYSGATDGLRLYHHGNDPNYYDAFDGMPPSAVSPPMSPSIPQLPPVPISPISPRWDSLFHGNLPVKSDPTSSVGDRTTSMESNPRTPAGARGQSPAFPGFSSHPFSNDQHAPVPSSPSVPNFSLRETNAGAYYRPLTPSSSTTKSFQTDNSPARDGAAGVENFSRPRKPSIRQGGVELLIPRQRTGTLPESTELAFADHENASPLNTSLQHNGWHRGRGYSTSSARSTNTHASIPHHASSDQLASSSHPASVRRATPSSNMTRPPLAYNEPCTPSTARDPPPWVTAGNDELRSSFRSQLTASTALGTVFTASGTERSSVLTKASSITGSLIIDGYARASVAEEDGLSVEDVMGMYENGFHDDSDEEDSADVDKDGSEDGHHDRLDFGPGQAFDREDDTRERPTAGESGTGGLADQMLEAMSEPLPIPAVPSTPSSEPVIARDSAAMFRNSGLPSSLPKDVGLGLAGNRFSIRTVTADEIDIPSTPQYSPGNTPVQNDLRRSTDQARAEPCAMPNRTESSTPVLGITASRSSSRAATPVSASMLPQEPEEDPSSRDRYGFRKANQYISREQYDKWDASYSEYLARRRKKWVAYLKDSSLMTENPNRFPQRSAKTKRFVRKGIPPDWRGAAWFYYAGGPKILAKHPGVYEDLVRRTGLEPSGAAKAVPGKCDLKPIVVEDIEKDLHRTFPDNVRFKPPRTTNLRQQTGSPVGTEDSQATLTDSPEGTAETRTDAEPEVISSLRRVLHAFALYNPRIGYCQSLNFLAGLLLLFVESEEHAFWLLNVITRVYLPGTHETSLEGSKVDLGVLMAALKDTLPSVWKQIGGDDSEMASPGPKRAKTKRFRDLSNPGGKNTPTNPNQLPAITLCMTAWFMSCFIGTLPIETVLRVWDIFFYEGSRTLFRIALTIFKTGETEIKAVADPMEMFGVVQSLPRRMLDCNALLEACYKKRNNFKHLSQDLVEEKRQERREAIQKWKAAQEADTGAPPASGTKDDLGRRAAAGLDLAANMTDMEAIEVRRKGTLFGGRRRDKEREKARAEDVL</sequence>
<feature type="region of interest" description="Disordered" evidence="1">
    <location>
        <begin position="1"/>
        <end position="42"/>
    </location>
</feature>
<evidence type="ECO:0000259" key="2">
    <source>
        <dbReference type="PROSITE" id="PS50086"/>
    </source>
</evidence>
<feature type="compositionally biased region" description="Polar residues" evidence="1">
    <location>
        <begin position="257"/>
        <end position="269"/>
    </location>
</feature>
<gene>
    <name evidence="3" type="ORF">NKR19_g1538</name>
</gene>
<name>A0AA38SCI7_9PEZI</name>
<dbReference type="GO" id="GO:0031267">
    <property type="term" value="F:small GTPase binding"/>
    <property type="evidence" value="ECO:0007669"/>
    <property type="project" value="TreeGrafter"/>
</dbReference>
<feature type="compositionally biased region" description="Polar residues" evidence="1">
    <location>
        <begin position="734"/>
        <end position="759"/>
    </location>
</feature>
<organism evidence="3 4">
    <name type="scientific">Coniochaeta hoffmannii</name>
    <dbReference type="NCBI Taxonomy" id="91930"/>
    <lineage>
        <taxon>Eukaryota</taxon>
        <taxon>Fungi</taxon>
        <taxon>Dikarya</taxon>
        <taxon>Ascomycota</taxon>
        <taxon>Pezizomycotina</taxon>
        <taxon>Sordariomycetes</taxon>
        <taxon>Sordariomycetidae</taxon>
        <taxon>Coniochaetales</taxon>
        <taxon>Coniochaetaceae</taxon>
        <taxon>Coniochaeta</taxon>
    </lineage>
</organism>
<feature type="compositionally biased region" description="Basic and acidic residues" evidence="1">
    <location>
        <begin position="407"/>
        <end position="422"/>
    </location>
</feature>
<feature type="region of interest" description="Disordered" evidence="1">
    <location>
        <begin position="1006"/>
        <end position="1032"/>
    </location>
</feature>
<keyword evidence="4" id="KW-1185">Reference proteome</keyword>
<feature type="region of interest" description="Disordered" evidence="1">
    <location>
        <begin position="96"/>
        <end position="206"/>
    </location>
</feature>
<comment type="caution">
    <text evidence="3">The sequence shown here is derived from an EMBL/GenBank/DDBJ whole genome shotgun (WGS) entry which is preliminary data.</text>
</comment>
<feature type="region of interest" description="Disordered" evidence="1">
    <location>
        <begin position="863"/>
        <end position="894"/>
    </location>
</feature>
<dbReference type="Proteomes" id="UP001174691">
    <property type="component" value="Unassembled WGS sequence"/>
</dbReference>
<dbReference type="InterPro" id="IPR050302">
    <property type="entry name" value="Rab_GAP_TBC_domain"/>
</dbReference>
<dbReference type="InterPro" id="IPR000195">
    <property type="entry name" value="Rab-GAP-TBC_dom"/>
</dbReference>
<dbReference type="FunFam" id="1.10.472.80:FF:000050">
    <property type="entry name" value="GTPase activating protein (Gyp3)"/>
    <property type="match status" value="1"/>
</dbReference>
<feature type="compositionally biased region" description="Polar residues" evidence="1">
    <location>
        <begin position="520"/>
        <end position="532"/>
    </location>
</feature>
<evidence type="ECO:0000256" key="1">
    <source>
        <dbReference type="SAM" id="MobiDB-lite"/>
    </source>
</evidence>